<evidence type="ECO:0000256" key="2">
    <source>
        <dbReference type="ARBA" id="ARBA00022723"/>
    </source>
</evidence>
<dbReference type="AlphaFoldDB" id="A0A016T712"/>
<dbReference type="STRING" id="53326.A0A016T712"/>
<dbReference type="GO" id="GO:0045134">
    <property type="term" value="F:UDP phosphatase activity"/>
    <property type="evidence" value="ECO:0007669"/>
    <property type="project" value="TreeGrafter"/>
</dbReference>
<dbReference type="Gene3D" id="2.120.10.100">
    <property type="entry name" value="Apyrase"/>
    <property type="match status" value="1"/>
</dbReference>
<dbReference type="GO" id="GO:0005509">
    <property type="term" value="F:calcium ion binding"/>
    <property type="evidence" value="ECO:0007669"/>
    <property type="project" value="InterPro"/>
</dbReference>
<dbReference type="EMBL" id="JARK01001464">
    <property type="protein sequence ID" value="EYB98748.1"/>
    <property type="molecule type" value="Genomic_DNA"/>
</dbReference>
<dbReference type="OrthoDB" id="25028at2759"/>
<gene>
    <name evidence="7" type="primary">Acey_s0128.g1425</name>
    <name evidence="7" type="ORF">Y032_0128g1425</name>
</gene>
<evidence type="ECO:0000256" key="5">
    <source>
        <dbReference type="ARBA" id="ARBA00025738"/>
    </source>
</evidence>
<evidence type="ECO:0000256" key="3">
    <source>
        <dbReference type="ARBA" id="ARBA00022801"/>
    </source>
</evidence>
<dbReference type="FunFam" id="2.120.10.100:FF:000001">
    <property type="entry name" value="Soluble calcium-activated nucleotidase 1"/>
    <property type="match status" value="1"/>
</dbReference>
<dbReference type="InterPro" id="IPR009283">
    <property type="entry name" value="Apyrase"/>
</dbReference>
<proteinExistence type="inferred from homology"/>
<comment type="caution">
    <text evidence="7">The sequence shown here is derived from an EMBL/GenBank/DDBJ whole genome shotgun (WGS) entry which is preliminary data.</text>
</comment>
<keyword evidence="3" id="KW-0378">Hydrolase</keyword>
<evidence type="ECO:0000256" key="6">
    <source>
        <dbReference type="PIRSR" id="PIRSR609283-1"/>
    </source>
</evidence>
<comment type="similarity">
    <text evidence="5">Belongs to the apyrase family.</text>
</comment>
<protein>
    <recommendedName>
        <fullName evidence="9">Apyrase</fullName>
    </recommendedName>
</protein>
<dbReference type="Proteomes" id="UP000024635">
    <property type="component" value="Unassembled WGS sequence"/>
</dbReference>
<evidence type="ECO:0000256" key="1">
    <source>
        <dbReference type="ARBA" id="ARBA00001913"/>
    </source>
</evidence>
<feature type="binding site" evidence="6">
    <location>
        <position position="272"/>
    </location>
    <ligand>
        <name>Ca(2+)</name>
        <dbReference type="ChEBI" id="CHEBI:29108"/>
    </ligand>
</feature>
<accession>A0A016T712</accession>
<dbReference type="InterPro" id="IPR036258">
    <property type="entry name" value="Apyrase_sf"/>
</dbReference>
<feature type="binding site" evidence="6">
    <location>
        <position position="337"/>
    </location>
    <ligand>
        <name>Ca(2+)</name>
        <dbReference type="ChEBI" id="CHEBI:29108"/>
    </ligand>
</feature>
<keyword evidence="8" id="KW-1185">Reference proteome</keyword>
<dbReference type="PANTHER" id="PTHR13023:SF3">
    <property type="entry name" value="SOLUBLE CALCIUM-ACTIVATED NUCLEOTIDASE 1"/>
    <property type="match status" value="1"/>
</dbReference>
<feature type="binding site" evidence="6">
    <location>
        <position position="157"/>
    </location>
    <ligand>
        <name>Ca(2+)</name>
        <dbReference type="ChEBI" id="CHEBI:29108"/>
    </ligand>
</feature>
<evidence type="ECO:0008006" key="9">
    <source>
        <dbReference type="Google" id="ProtNLM"/>
    </source>
</evidence>
<dbReference type="Pfam" id="PF06079">
    <property type="entry name" value="Apyrase"/>
    <property type="match status" value="1"/>
</dbReference>
<organism evidence="7 8">
    <name type="scientific">Ancylostoma ceylanicum</name>
    <dbReference type="NCBI Taxonomy" id="53326"/>
    <lineage>
        <taxon>Eukaryota</taxon>
        <taxon>Metazoa</taxon>
        <taxon>Ecdysozoa</taxon>
        <taxon>Nematoda</taxon>
        <taxon>Chromadorea</taxon>
        <taxon>Rhabditida</taxon>
        <taxon>Rhabditina</taxon>
        <taxon>Rhabditomorpha</taxon>
        <taxon>Strongyloidea</taxon>
        <taxon>Ancylostomatidae</taxon>
        <taxon>Ancylostomatinae</taxon>
        <taxon>Ancylostoma</taxon>
    </lineage>
</organism>
<feature type="binding site" evidence="6">
    <location>
        <position position="390"/>
    </location>
    <ligand>
        <name>Ca(2+)</name>
        <dbReference type="ChEBI" id="CHEBI:29108"/>
    </ligand>
</feature>
<feature type="binding site" evidence="6">
    <location>
        <position position="156"/>
    </location>
    <ligand>
        <name>Ca(2+)</name>
        <dbReference type="ChEBI" id="CHEBI:29108"/>
    </ligand>
</feature>
<comment type="cofactor">
    <cofactor evidence="1 6">
        <name>Ca(2+)</name>
        <dbReference type="ChEBI" id="CHEBI:29108"/>
    </cofactor>
</comment>
<dbReference type="GO" id="GO:0030166">
    <property type="term" value="P:proteoglycan biosynthetic process"/>
    <property type="evidence" value="ECO:0007669"/>
    <property type="project" value="TreeGrafter"/>
</dbReference>
<evidence type="ECO:0000313" key="8">
    <source>
        <dbReference type="Proteomes" id="UP000024635"/>
    </source>
</evidence>
<dbReference type="PANTHER" id="PTHR13023">
    <property type="entry name" value="APYRASE"/>
    <property type="match status" value="1"/>
</dbReference>
<dbReference type="GO" id="GO:0004382">
    <property type="term" value="F:GDP phosphatase activity"/>
    <property type="evidence" value="ECO:0007669"/>
    <property type="project" value="TreeGrafter"/>
</dbReference>
<dbReference type="SUPFAM" id="SSF101887">
    <property type="entry name" value="Apyrase"/>
    <property type="match status" value="1"/>
</dbReference>
<name>A0A016T712_9BILA</name>
<keyword evidence="4 6" id="KW-0106">Calcium</keyword>
<evidence type="ECO:0000256" key="4">
    <source>
        <dbReference type="ARBA" id="ARBA00022837"/>
    </source>
</evidence>
<keyword evidence="2 6" id="KW-0479">Metal-binding</keyword>
<evidence type="ECO:0000313" key="7">
    <source>
        <dbReference type="EMBL" id="EYB98748.1"/>
    </source>
</evidence>
<feature type="binding site" evidence="6">
    <location>
        <position position="203"/>
    </location>
    <ligand>
        <name>Ca(2+)</name>
        <dbReference type="ChEBI" id="CHEBI:29108"/>
    </ligand>
</feature>
<reference evidence="8" key="1">
    <citation type="journal article" date="2015" name="Nat. Genet.">
        <title>The genome and transcriptome of the zoonotic hookworm Ancylostoma ceylanicum identify infection-specific gene families.</title>
        <authorList>
            <person name="Schwarz E.M."/>
            <person name="Hu Y."/>
            <person name="Antoshechkin I."/>
            <person name="Miller M.M."/>
            <person name="Sternberg P.W."/>
            <person name="Aroian R.V."/>
        </authorList>
    </citation>
    <scope>NUCLEOTIDE SEQUENCE</scope>
    <source>
        <strain evidence="8">HY135</strain>
    </source>
</reference>
<sequence>MRALISTVNLRATSTLSHEESSHRRDSFAVCWSNRPGWRRLVVSLALLTKCNLIYLSFLEADQQLTRGDRHLKIIPRTIHKRTNTDGSTTYDLLVITDMDNDAKVEKEQWKWRAVTRKGTLTLQANKKDVTIDWIKDSDQNLTSGLNYKGRAMEMSDLSEYNGHLLSPDDKTGMLYEIKGKQAIPWVFLNSGPGNTTKGMKVEWLTTYGNLLYAGGHGSEYRNTKGEVTSEDPMWIKTITRRGQVRSVNWKDVFSRMRTKAGYPEPGYLTHEAVQYSEKQGMWYFLPRKASKTAYEEAADETKGTNLLIKAPSDLSSFEVVYIGGTKDVKHPDRGYSAFDFVPDSADTLIVAIKSKEVTGSPPESYITVFDTDGQVLLPDQKLEDGYKFEGIYFV</sequence>